<dbReference type="AlphaFoldDB" id="A0A2S9XX65"/>
<dbReference type="Proteomes" id="UP000237968">
    <property type="component" value="Unassembled WGS sequence"/>
</dbReference>
<sequence length="542" mass="61206">MRELYQLLLFPERAEFLEQNRFDGYRVHLEHWRELSVEFRRAFEAVYARKSAAILLVHGQQGTGKTLFARTVEDDFKEVVRGPVSNPDENLWLVLAGGVPMDPSVGAQAAQTTALRRVTPASGWLANERAFASGDTHEMRVFLVDDAHRDGFVREWAELTQGEYMRLKADNQSETVLESVAQRLVEDCRGDFQRSLFVLLSNNTELLEKLHSELERWHAGLSRILQLPLPDPALKEKIVRTNTNRLNRRSYWYCLDRGGPSEKRQAFRTLQGEGGFLDAFNAIDRALGSSSSSRPGRPANKNLLTLVTLGSDPLTVHSYITDLELQPDDEDRGEHVGAWLFRQQWASALSADDDAYARRAELLESEFTLRWVTLDMKATWWLINGPDDDPICDRLVHLMRMLPSIGDTRPAKKSAQQAFAKLDADVGALAGGEALSDFETQFRDAGRNRSVGYEAQLARRFGQPLSRGLVQLASVRPDIILEEYEPCAVTNANSDEAKAIEQVIRRACHVIEFTAHLQPDLRGLDGYLRDKVKVYATLLESV</sequence>
<proteinExistence type="predicted"/>
<dbReference type="OrthoDB" id="3178268at2"/>
<accession>A0A2S9XX65</accession>
<reference evidence="1 2" key="1">
    <citation type="submission" date="2018-03" db="EMBL/GenBank/DDBJ databases">
        <title>Draft Genome Sequences of the Obligatory Marine Myxobacteria Enhygromyxa salina SWB005.</title>
        <authorList>
            <person name="Poehlein A."/>
            <person name="Moghaddam J.A."/>
            <person name="Harms H."/>
            <person name="Alanjari M."/>
            <person name="Koenig G.M."/>
            <person name="Daniel R."/>
            <person name="Schaeberle T.F."/>
        </authorList>
    </citation>
    <scope>NUCLEOTIDE SEQUENCE [LARGE SCALE GENOMIC DNA]</scope>
    <source>
        <strain evidence="1 2">SWB005</strain>
    </source>
</reference>
<dbReference type="SUPFAM" id="SSF52540">
    <property type="entry name" value="P-loop containing nucleoside triphosphate hydrolases"/>
    <property type="match status" value="1"/>
</dbReference>
<dbReference type="InterPro" id="IPR027417">
    <property type="entry name" value="P-loop_NTPase"/>
</dbReference>
<dbReference type="RefSeq" id="WP_106392752.1">
    <property type="nucleotide sequence ID" value="NZ_PVNK01000157.1"/>
</dbReference>
<dbReference type="EMBL" id="PVNK01000157">
    <property type="protein sequence ID" value="PRP97455.1"/>
    <property type="molecule type" value="Genomic_DNA"/>
</dbReference>
<protein>
    <submittedName>
        <fullName evidence="1">Uncharacterized protein</fullName>
    </submittedName>
</protein>
<organism evidence="1 2">
    <name type="scientific">Enhygromyxa salina</name>
    <dbReference type="NCBI Taxonomy" id="215803"/>
    <lineage>
        <taxon>Bacteria</taxon>
        <taxon>Pseudomonadati</taxon>
        <taxon>Myxococcota</taxon>
        <taxon>Polyangia</taxon>
        <taxon>Nannocystales</taxon>
        <taxon>Nannocystaceae</taxon>
        <taxon>Enhygromyxa</taxon>
    </lineage>
</organism>
<gene>
    <name evidence="1" type="ORF">ENSA5_33990</name>
</gene>
<keyword evidence="2" id="KW-1185">Reference proteome</keyword>
<name>A0A2S9XX65_9BACT</name>
<evidence type="ECO:0000313" key="1">
    <source>
        <dbReference type="EMBL" id="PRP97455.1"/>
    </source>
</evidence>
<comment type="caution">
    <text evidence="1">The sequence shown here is derived from an EMBL/GenBank/DDBJ whole genome shotgun (WGS) entry which is preliminary data.</text>
</comment>
<evidence type="ECO:0000313" key="2">
    <source>
        <dbReference type="Proteomes" id="UP000237968"/>
    </source>
</evidence>